<dbReference type="Gene3D" id="3.40.50.720">
    <property type="entry name" value="NAD(P)-binding Rossmann-like Domain"/>
    <property type="match status" value="1"/>
</dbReference>
<dbReference type="Proteomes" id="UP001165135">
    <property type="component" value="Unassembled WGS sequence"/>
</dbReference>
<dbReference type="PRINTS" id="PR00080">
    <property type="entry name" value="SDRFAMILY"/>
</dbReference>
<proteinExistence type="inferred from homology"/>
<name>A0A9W6VP02_9ACTN</name>
<evidence type="ECO:0000313" key="3">
    <source>
        <dbReference type="EMBL" id="GLY73972.1"/>
    </source>
</evidence>
<dbReference type="Pfam" id="PF13561">
    <property type="entry name" value="adh_short_C2"/>
    <property type="match status" value="1"/>
</dbReference>
<dbReference type="InterPro" id="IPR051122">
    <property type="entry name" value="SDR_DHRS6-like"/>
</dbReference>
<gene>
    <name evidence="3" type="ORF">Airi01_022390</name>
</gene>
<comment type="similarity">
    <text evidence="1">Belongs to the short-chain dehydrogenases/reductases (SDR) family.</text>
</comment>
<dbReference type="EMBL" id="BSTJ01000002">
    <property type="protein sequence ID" value="GLY73972.1"/>
    <property type="molecule type" value="Genomic_DNA"/>
</dbReference>
<dbReference type="InterPro" id="IPR002347">
    <property type="entry name" value="SDR_fam"/>
</dbReference>
<sequence>MTRPTAVVTGAARGIGAAVVEALVRDGFDVVAVDRDQDGLRGFTGTANVRAVTADATDATAMAGVLGVGPIAALVNNAAAYRRGALHESSAEDWQATLAGVLKPVEAATRAVLPAMLRARSGSIVNVASVNGLVGNPGHAAYTAAKGAVHALTRQLAVEYGPHGIRVNSVSPGLVLPEGEDGPDDAVDRALLIEPYPLGRVGRPDDVAEAVAFLAGSRSAFVTGVDLPVDGGLVVTSPAAVVSTGLRAAWHRPPLHYRDDPRRQEDT</sequence>
<dbReference type="InterPro" id="IPR020904">
    <property type="entry name" value="Sc_DH/Rdtase_CS"/>
</dbReference>
<dbReference type="AlphaFoldDB" id="A0A9W6VP02"/>
<reference evidence="3" key="1">
    <citation type="submission" date="2023-03" db="EMBL/GenBank/DDBJ databases">
        <title>Actinoallomurus iriomotensis NBRC 103681.</title>
        <authorList>
            <person name="Ichikawa N."/>
            <person name="Sato H."/>
            <person name="Tonouchi N."/>
        </authorList>
    </citation>
    <scope>NUCLEOTIDE SEQUENCE</scope>
    <source>
        <strain evidence="3">NBRC 103681</strain>
    </source>
</reference>
<evidence type="ECO:0000256" key="1">
    <source>
        <dbReference type="ARBA" id="ARBA00006484"/>
    </source>
</evidence>
<keyword evidence="2" id="KW-0560">Oxidoreductase</keyword>
<dbReference type="FunFam" id="3.40.50.720:FF:000084">
    <property type="entry name" value="Short-chain dehydrogenase reductase"/>
    <property type="match status" value="1"/>
</dbReference>
<evidence type="ECO:0000256" key="2">
    <source>
        <dbReference type="ARBA" id="ARBA00023002"/>
    </source>
</evidence>
<dbReference type="RefSeq" id="WP_285619601.1">
    <property type="nucleotide sequence ID" value="NZ_BSTJ01000002.1"/>
</dbReference>
<dbReference type="GO" id="GO:0016491">
    <property type="term" value="F:oxidoreductase activity"/>
    <property type="evidence" value="ECO:0007669"/>
    <property type="project" value="UniProtKB-KW"/>
</dbReference>
<dbReference type="PANTHER" id="PTHR43477">
    <property type="entry name" value="DIHYDROANTICAPSIN 7-DEHYDROGENASE"/>
    <property type="match status" value="1"/>
</dbReference>
<comment type="caution">
    <text evidence="3">The sequence shown here is derived from an EMBL/GenBank/DDBJ whole genome shotgun (WGS) entry which is preliminary data.</text>
</comment>
<accession>A0A9W6VP02</accession>
<dbReference type="PANTHER" id="PTHR43477:SF1">
    <property type="entry name" value="DIHYDROANTICAPSIN 7-DEHYDROGENASE"/>
    <property type="match status" value="1"/>
</dbReference>
<dbReference type="InterPro" id="IPR036291">
    <property type="entry name" value="NAD(P)-bd_dom_sf"/>
</dbReference>
<evidence type="ECO:0000313" key="4">
    <source>
        <dbReference type="Proteomes" id="UP001165135"/>
    </source>
</evidence>
<dbReference type="CDD" id="cd05233">
    <property type="entry name" value="SDR_c"/>
    <property type="match status" value="1"/>
</dbReference>
<dbReference type="PRINTS" id="PR00081">
    <property type="entry name" value="GDHRDH"/>
</dbReference>
<dbReference type="SUPFAM" id="SSF51735">
    <property type="entry name" value="NAD(P)-binding Rossmann-fold domains"/>
    <property type="match status" value="1"/>
</dbReference>
<protein>
    <submittedName>
        <fullName evidence="3">Short-chain dehydrogenase</fullName>
    </submittedName>
</protein>
<organism evidence="3 4">
    <name type="scientific">Actinoallomurus iriomotensis</name>
    <dbReference type="NCBI Taxonomy" id="478107"/>
    <lineage>
        <taxon>Bacteria</taxon>
        <taxon>Bacillati</taxon>
        <taxon>Actinomycetota</taxon>
        <taxon>Actinomycetes</taxon>
        <taxon>Streptosporangiales</taxon>
        <taxon>Thermomonosporaceae</taxon>
        <taxon>Actinoallomurus</taxon>
    </lineage>
</organism>
<dbReference type="PROSITE" id="PS00061">
    <property type="entry name" value="ADH_SHORT"/>
    <property type="match status" value="1"/>
</dbReference>